<dbReference type="InterPro" id="IPR029132">
    <property type="entry name" value="CBAH/NAAA_C"/>
</dbReference>
<dbReference type="PANTHER" id="PTHR35527:SF2">
    <property type="entry name" value="HYDROLASE"/>
    <property type="match status" value="1"/>
</dbReference>
<reference evidence="4 5" key="1">
    <citation type="submission" date="2017-04" db="EMBL/GenBank/DDBJ databases">
        <authorList>
            <person name="Afonso C.L."/>
            <person name="Miller P.J."/>
            <person name="Scott M.A."/>
            <person name="Spackman E."/>
            <person name="Goraichik I."/>
            <person name="Dimitrov K.M."/>
            <person name="Suarez D.L."/>
            <person name="Swayne D.E."/>
        </authorList>
    </citation>
    <scope>NUCLEOTIDE SEQUENCE [LARGE SCALE GENOMIC DNA]</scope>
    <source>
        <strain evidence="4 5">A2P</strain>
    </source>
</reference>
<dbReference type="Pfam" id="PF02275">
    <property type="entry name" value="CBAH"/>
    <property type="match status" value="1"/>
</dbReference>
<organism evidence="4 5">
    <name type="scientific">Azospirillum oryzae</name>
    <dbReference type="NCBI Taxonomy" id="286727"/>
    <lineage>
        <taxon>Bacteria</taxon>
        <taxon>Pseudomonadati</taxon>
        <taxon>Pseudomonadota</taxon>
        <taxon>Alphaproteobacteria</taxon>
        <taxon>Rhodospirillales</taxon>
        <taxon>Azospirillaceae</taxon>
        <taxon>Azospirillum</taxon>
    </lineage>
</organism>
<evidence type="ECO:0000256" key="2">
    <source>
        <dbReference type="ARBA" id="ARBA00022801"/>
    </source>
</evidence>
<evidence type="ECO:0000259" key="3">
    <source>
        <dbReference type="Pfam" id="PF02275"/>
    </source>
</evidence>
<dbReference type="AlphaFoldDB" id="A0A1X7H4Q5"/>
<dbReference type="STRING" id="286727.SAMN02982917_4886"/>
<protein>
    <submittedName>
        <fullName evidence="4">Choloylglycine hydrolase</fullName>
    </submittedName>
</protein>
<dbReference type="Gene3D" id="3.60.60.10">
    <property type="entry name" value="Penicillin V Acylase, Chain A"/>
    <property type="match status" value="1"/>
</dbReference>
<dbReference type="EMBL" id="FXAK01000007">
    <property type="protein sequence ID" value="SMF79150.1"/>
    <property type="molecule type" value="Genomic_DNA"/>
</dbReference>
<evidence type="ECO:0000256" key="1">
    <source>
        <dbReference type="ARBA" id="ARBA00006625"/>
    </source>
</evidence>
<dbReference type="Proteomes" id="UP000192936">
    <property type="component" value="Unassembled WGS sequence"/>
</dbReference>
<proteinExistence type="inferred from homology"/>
<dbReference type="GO" id="GO:0016787">
    <property type="term" value="F:hydrolase activity"/>
    <property type="evidence" value="ECO:0007669"/>
    <property type="project" value="UniProtKB-KW"/>
</dbReference>
<dbReference type="OrthoDB" id="9794717at2"/>
<evidence type="ECO:0000313" key="4">
    <source>
        <dbReference type="EMBL" id="SMF79150.1"/>
    </source>
</evidence>
<gene>
    <name evidence="4" type="ORF">SAMN02982917_4886</name>
</gene>
<sequence>MCTDFLVEAADGTVVNGRSMEFGIDLKGALIVRAPGKSAGLVGWLEDKLHLVPKYGYVGVTSFGLPICSDGVNSQGLSTGALWLPGSEYQAPDAKATNVFCGFFVDWLLGNCATVAEVRQALESGAIRVVGDQWVAKAGPLHFPVHDAAGNSIVIEFLGGQPVISENPVKVLTNLPTFPWHLTNLQNYVSLTPWDADPMTVGDLTVSRPGHGTGLAGLPGNATPPARFIRTALLKQFANQPATAAEAQSLAFHLLNAVDIPKGTVRARKSDGTVECDYTQWVVVKDLTNRVLTIRMAASPLPWSLDLKTVDFEGMNSRQIAVPVAMANPLPV</sequence>
<dbReference type="InterPro" id="IPR029055">
    <property type="entry name" value="Ntn_hydrolases_N"/>
</dbReference>
<dbReference type="PANTHER" id="PTHR35527">
    <property type="entry name" value="CHOLOYLGLYCINE HYDROLASE"/>
    <property type="match status" value="1"/>
</dbReference>
<dbReference type="InterPro" id="IPR052193">
    <property type="entry name" value="Peptidase_C59"/>
</dbReference>
<name>A0A1X7H4Q5_9PROT</name>
<dbReference type="RefSeq" id="WP_085089738.1">
    <property type="nucleotide sequence ID" value="NZ_FXAK01000007.1"/>
</dbReference>
<keyword evidence="2 4" id="KW-0378">Hydrolase</keyword>
<comment type="similarity">
    <text evidence="1">Belongs to the peptidase C59 family.</text>
</comment>
<feature type="domain" description="Choloylglycine hydrolase/NAAA C-terminal" evidence="3">
    <location>
        <begin position="2"/>
        <end position="291"/>
    </location>
</feature>
<dbReference type="SUPFAM" id="SSF56235">
    <property type="entry name" value="N-terminal nucleophile aminohydrolases (Ntn hydrolases)"/>
    <property type="match status" value="1"/>
</dbReference>
<evidence type="ECO:0000313" key="5">
    <source>
        <dbReference type="Proteomes" id="UP000192936"/>
    </source>
</evidence>
<accession>A0A1X7H4Q5</accession>